<evidence type="ECO:0000313" key="2">
    <source>
        <dbReference type="Proteomes" id="UP000245626"/>
    </source>
</evidence>
<sequence length="165" mass="19578">MNRLRQEREEERRCETWTLAERGSGKEERKLRTRLTSRPTNRPPLIRDPTHSTRSVKGRNQRTRQGQRHDHQDDGMELKGGRRWDEGPMSRSASTSKSSRFRLWLESGEEQELMDTQFSPSWVEGRGDFIVRADLGSWKKRKRKKKVPFAAAIPRVLRIYFRKTN</sequence>
<evidence type="ECO:0000313" key="1">
    <source>
        <dbReference type="EMBL" id="PWN50107.1"/>
    </source>
</evidence>
<name>A0ACD0NWE6_9BASI</name>
<gene>
    <name evidence="1" type="ORF">IE53DRAFT_110794</name>
</gene>
<keyword evidence="2" id="KW-1185">Reference proteome</keyword>
<proteinExistence type="predicted"/>
<dbReference type="Proteomes" id="UP000245626">
    <property type="component" value="Unassembled WGS sequence"/>
</dbReference>
<reference evidence="1 2" key="1">
    <citation type="journal article" date="2018" name="Mol. Biol. Evol.">
        <title>Broad Genomic Sampling Reveals a Smut Pathogenic Ancestry of the Fungal Clade Ustilaginomycotina.</title>
        <authorList>
            <person name="Kijpornyongpan T."/>
            <person name="Mondo S.J."/>
            <person name="Barry K."/>
            <person name="Sandor L."/>
            <person name="Lee J."/>
            <person name="Lipzen A."/>
            <person name="Pangilinan J."/>
            <person name="LaButti K."/>
            <person name="Hainaut M."/>
            <person name="Henrissat B."/>
            <person name="Grigoriev I.V."/>
            <person name="Spatafora J.W."/>
            <person name="Aime M.C."/>
        </authorList>
    </citation>
    <scope>NUCLEOTIDE SEQUENCE [LARGE SCALE GENOMIC DNA]</scope>
    <source>
        <strain evidence="1 2">SA 807</strain>
    </source>
</reference>
<accession>A0ACD0NWE6</accession>
<organism evidence="1 2">
    <name type="scientific">Violaceomyces palustris</name>
    <dbReference type="NCBI Taxonomy" id="1673888"/>
    <lineage>
        <taxon>Eukaryota</taxon>
        <taxon>Fungi</taxon>
        <taxon>Dikarya</taxon>
        <taxon>Basidiomycota</taxon>
        <taxon>Ustilaginomycotina</taxon>
        <taxon>Ustilaginomycetes</taxon>
        <taxon>Violaceomycetales</taxon>
        <taxon>Violaceomycetaceae</taxon>
        <taxon>Violaceomyces</taxon>
    </lineage>
</organism>
<dbReference type="EMBL" id="KZ819968">
    <property type="protein sequence ID" value="PWN50107.1"/>
    <property type="molecule type" value="Genomic_DNA"/>
</dbReference>
<protein>
    <submittedName>
        <fullName evidence="1">Uncharacterized protein</fullName>
    </submittedName>
</protein>